<evidence type="ECO:0000313" key="8">
    <source>
        <dbReference type="Proteomes" id="UP000559809"/>
    </source>
</evidence>
<dbReference type="SUPFAM" id="SSF46785">
    <property type="entry name" value="Winged helix' DNA-binding domain"/>
    <property type="match status" value="1"/>
</dbReference>
<keyword evidence="4" id="KW-0804">Transcription</keyword>
<dbReference type="EMBL" id="JACCEM010000001">
    <property type="protein sequence ID" value="NYT47923.1"/>
    <property type="molecule type" value="Genomic_DNA"/>
</dbReference>
<feature type="region of interest" description="Disordered" evidence="5">
    <location>
        <begin position="301"/>
        <end position="330"/>
    </location>
</feature>
<evidence type="ECO:0000256" key="1">
    <source>
        <dbReference type="ARBA" id="ARBA00009437"/>
    </source>
</evidence>
<evidence type="ECO:0000259" key="6">
    <source>
        <dbReference type="PROSITE" id="PS50931"/>
    </source>
</evidence>
<dbReference type="SUPFAM" id="SSF53850">
    <property type="entry name" value="Periplasmic binding protein-like II"/>
    <property type="match status" value="1"/>
</dbReference>
<dbReference type="InterPro" id="IPR000847">
    <property type="entry name" value="LysR_HTH_N"/>
</dbReference>
<evidence type="ECO:0000313" key="7">
    <source>
        <dbReference type="EMBL" id="NYT47923.1"/>
    </source>
</evidence>
<feature type="compositionally biased region" description="Low complexity" evidence="5">
    <location>
        <begin position="316"/>
        <end position="330"/>
    </location>
</feature>
<evidence type="ECO:0000256" key="3">
    <source>
        <dbReference type="ARBA" id="ARBA00023125"/>
    </source>
</evidence>
<dbReference type="Gene3D" id="1.10.10.10">
    <property type="entry name" value="Winged helix-like DNA-binding domain superfamily/Winged helix DNA-binding domain"/>
    <property type="match status" value="1"/>
</dbReference>
<organism evidence="7 8">
    <name type="scientific">Parapusillimonas granuli</name>
    <dbReference type="NCBI Taxonomy" id="380911"/>
    <lineage>
        <taxon>Bacteria</taxon>
        <taxon>Pseudomonadati</taxon>
        <taxon>Pseudomonadota</taxon>
        <taxon>Betaproteobacteria</taxon>
        <taxon>Burkholderiales</taxon>
        <taxon>Alcaligenaceae</taxon>
        <taxon>Parapusillimonas</taxon>
    </lineage>
</organism>
<evidence type="ECO:0000256" key="4">
    <source>
        <dbReference type="ARBA" id="ARBA00023163"/>
    </source>
</evidence>
<keyword evidence="8" id="KW-1185">Reference proteome</keyword>
<accession>A0A853FTJ2</accession>
<dbReference type="GO" id="GO:0000976">
    <property type="term" value="F:transcription cis-regulatory region binding"/>
    <property type="evidence" value="ECO:0007669"/>
    <property type="project" value="TreeGrafter"/>
</dbReference>
<dbReference type="InterPro" id="IPR005119">
    <property type="entry name" value="LysR_subst-bd"/>
</dbReference>
<reference evidence="7 8" key="1">
    <citation type="submission" date="2020-07" db="EMBL/GenBank/DDBJ databases">
        <title>Taxonomic revisions and descriptions of new bacterial species based on genomic comparisons in the high-G+C-content subgroup of the family Alcaligenaceae.</title>
        <authorList>
            <person name="Szabo A."/>
            <person name="Felfoldi T."/>
        </authorList>
    </citation>
    <scope>NUCLEOTIDE SEQUENCE [LARGE SCALE GENOMIC DNA]</scope>
    <source>
        <strain evidence="7 8">LMG 24012</strain>
    </source>
</reference>
<comment type="similarity">
    <text evidence="1">Belongs to the LysR transcriptional regulatory family.</text>
</comment>
<dbReference type="Gene3D" id="3.40.190.10">
    <property type="entry name" value="Periplasmic binding protein-like II"/>
    <property type="match status" value="2"/>
</dbReference>
<proteinExistence type="inferred from homology"/>
<comment type="caution">
    <text evidence="7">The sequence shown here is derived from an EMBL/GenBank/DDBJ whole genome shotgun (WGS) entry which is preliminary data.</text>
</comment>
<dbReference type="AlphaFoldDB" id="A0A853FTJ2"/>
<dbReference type="Pfam" id="PF03466">
    <property type="entry name" value="LysR_substrate"/>
    <property type="match status" value="1"/>
</dbReference>
<dbReference type="PANTHER" id="PTHR30126">
    <property type="entry name" value="HTH-TYPE TRANSCRIPTIONAL REGULATOR"/>
    <property type="match status" value="1"/>
</dbReference>
<dbReference type="PANTHER" id="PTHR30126:SF2">
    <property type="entry name" value="HTH-TYPE TRANSCRIPTIONAL REGULATOR YJIE"/>
    <property type="match status" value="1"/>
</dbReference>
<dbReference type="InterPro" id="IPR036388">
    <property type="entry name" value="WH-like_DNA-bd_sf"/>
</dbReference>
<dbReference type="InterPro" id="IPR036390">
    <property type="entry name" value="WH_DNA-bd_sf"/>
</dbReference>
<dbReference type="Pfam" id="PF00126">
    <property type="entry name" value="HTH_1"/>
    <property type="match status" value="1"/>
</dbReference>
<keyword evidence="2" id="KW-0805">Transcription regulation</keyword>
<evidence type="ECO:0000256" key="5">
    <source>
        <dbReference type="SAM" id="MobiDB-lite"/>
    </source>
</evidence>
<protein>
    <submittedName>
        <fullName evidence="7">LysR family transcriptional regulator</fullName>
    </submittedName>
</protein>
<dbReference type="CDD" id="cd05466">
    <property type="entry name" value="PBP2_LTTR_substrate"/>
    <property type="match status" value="1"/>
</dbReference>
<dbReference type="Proteomes" id="UP000559809">
    <property type="component" value="Unassembled WGS sequence"/>
</dbReference>
<keyword evidence="3" id="KW-0238">DNA-binding</keyword>
<sequence>MKMVWIEDLIALAEAGTFSRAAVLRNVSQPAFSRRIQLFEAWLNAELIDRRSQPIRLTPIGERHIAAFRSLLHDMNQLRNRIQSESAYQTRVTLATQHSLTITLLPGLLQQLNDHGIAHIDFNVRSENRDECVAAFMLGQADLLLCMEEKHDLLSDRMPAACRHSMGVETLIPVSARTAGGAPLHMPRAGQALKLLGFPQDSFLGRVVQRTCLGTLSLQHPIEIVHESIFLAGVKEMVKSGFGMAWLPRSLVRRELESGELLSLADSPGLKTVEFELGLYRNPLAAHADATRQVWDILASEPETRPAYGPPPPGEPRGSAPARARAGARS</sequence>
<dbReference type="GO" id="GO:0003700">
    <property type="term" value="F:DNA-binding transcription factor activity"/>
    <property type="evidence" value="ECO:0007669"/>
    <property type="project" value="InterPro"/>
</dbReference>
<evidence type="ECO:0000256" key="2">
    <source>
        <dbReference type="ARBA" id="ARBA00023015"/>
    </source>
</evidence>
<gene>
    <name evidence="7" type="ORF">H0A72_01225</name>
</gene>
<name>A0A853FTJ2_9BURK</name>
<dbReference type="RefSeq" id="WP_180153071.1">
    <property type="nucleotide sequence ID" value="NZ_JACHHM010000007.1"/>
</dbReference>
<dbReference type="PROSITE" id="PS50931">
    <property type="entry name" value="HTH_LYSR"/>
    <property type="match status" value="1"/>
</dbReference>
<feature type="domain" description="HTH lysR-type" evidence="6">
    <location>
        <begin position="1"/>
        <end position="58"/>
    </location>
</feature>